<proteinExistence type="predicted"/>
<evidence type="ECO:0000313" key="2">
    <source>
        <dbReference type="Proteomes" id="UP000003340"/>
    </source>
</evidence>
<organism evidence="1 2">
    <name type="scientific">[Clostridium] methylpentosum DSM 5476</name>
    <dbReference type="NCBI Taxonomy" id="537013"/>
    <lineage>
        <taxon>Bacteria</taxon>
        <taxon>Bacillati</taxon>
        <taxon>Bacillota</taxon>
        <taxon>Clostridia</taxon>
        <taxon>Eubacteriales</taxon>
        <taxon>Oscillospiraceae</taxon>
        <taxon>Oscillospiraceae incertae sedis</taxon>
    </lineage>
</organism>
<dbReference type="EMBL" id="ACEC01000074">
    <property type="protein sequence ID" value="EEG30102.1"/>
    <property type="molecule type" value="Genomic_DNA"/>
</dbReference>
<reference evidence="1 2" key="1">
    <citation type="submission" date="2009-01" db="EMBL/GenBank/DDBJ databases">
        <authorList>
            <person name="Fulton L."/>
            <person name="Clifton S."/>
            <person name="Fulton B."/>
            <person name="Xu J."/>
            <person name="Minx P."/>
            <person name="Pepin K.H."/>
            <person name="Johnson M."/>
            <person name="Bhonagiri V."/>
            <person name="Nash W.E."/>
            <person name="Mardis E.R."/>
            <person name="Wilson R.K."/>
        </authorList>
    </citation>
    <scope>NUCLEOTIDE SEQUENCE [LARGE SCALE GENOMIC DNA]</scope>
    <source>
        <strain evidence="1 2">DSM 5476</strain>
    </source>
</reference>
<dbReference type="AlphaFoldDB" id="C0EEK4"/>
<evidence type="ECO:0000313" key="1">
    <source>
        <dbReference type="EMBL" id="EEG30102.1"/>
    </source>
</evidence>
<gene>
    <name evidence="1" type="ORF">CLOSTMETH_02295</name>
</gene>
<name>C0EEK4_9FIRM</name>
<sequence length="125" mass="14484">MPGRMEFSSIPHFVDVDSELSIVEYAACARLHLHADCPAGKSGHKHKKGLPALWIGLPEVHQQLTKGDKYSEDDDNYHNGLLVPFDLDCFTGKELPCIPRQIKLYYHHYLEYIIKLRFQKRYICI</sequence>
<comment type="caution">
    <text evidence="1">The sequence shown here is derived from an EMBL/GenBank/DDBJ whole genome shotgun (WGS) entry which is preliminary data.</text>
</comment>
<dbReference type="HOGENOM" id="CLU_1988773_0_0_9"/>
<keyword evidence="2" id="KW-1185">Reference proteome</keyword>
<reference evidence="1 2" key="2">
    <citation type="submission" date="2009-02" db="EMBL/GenBank/DDBJ databases">
        <title>Draft genome sequence of Clostridium methylpentosum (DSM 5476).</title>
        <authorList>
            <person name="Sudarsanam P."/>
            <person name="Ley R."/>
            <person name="Guruge J."/>
            <person name="Turnbaugh P.J."/>
            <person name="Mahowald M."/>
            <person name="Liep D."/>
            <person name="Gordon J."/>
        </authorList>
    </citation>
    <scope>NUCLEOTIDE SEQUENCE [LARGE SCALE GENOMIC DNA]</scope>
    <source>
        <strain evidence="1 2">DSM 5476</strain>
    </source>
</reference>
<accession>C0EEK4</accession>
<protein>
    <submittedName>
        <fullName evidence="1">Uncharacterized protein</fullName>
    </submittedName>
</protein>
<dbReference type="Proteomes" id="UP000003340">
    <property type="component" value="Unassembled WGS sequence"/>
</dbReference>